<evidence type="ECO:0000313" key="4">
    <source>
        <dbReference type="Proteomes" id="UP000694620"/>
    </source>
</evidence>
<keyword evidence="2" id="KW-0677">Repeat</keyword>
<keyword evidence="4" id="KW-1185">Reference proteome</keyword>
<dbReference type="SMART" id="SM00368">
    <property type="entry name" value="LRR_RI"/>
    <property type="match status" value="7"/>
</dbReference>
<keyword evidence="1" id="KW-0433">Leucine-rich repeat</keyword>
<accession>A0A8C4RE44</accession>
<evidence type="ECO:0000313" key="3">
    <source>
        <dbReference type="Ensembl" id="ENSECRP00000000775.1"/>
    </source>
</evidence>
<dbReference type="SUPFAM" id="SSF52047">
    <property type="entry name" value="RNI-like"/>
    <property type="match status" value="1"/>
</dbReference>
<reference evidence="3" key="2">
    <citation type="submission" date="2025-08" db="UniProtKB">
        <authorList>
            <consortium name="Ensembl"/>
        </authorList>
    </citation>
    <scope>IDENTIFICATION</scope>
</reference>
<dbReference type="Gene3D" id="3.80.10.10">
    <property type="entry name" value="Ribonuclease Inhibitor"/>
    <property type="match status" value="2"/>
</dbReference>
<dbReference type="InterPro" id="IPR032675">
    <property type="entry name" value="LRR_dom_sf"/>
</dbReference>
<reference evidence="3" key="1">
    <citation type="submission" date="2021-06" db="EMBL/GenBank/DDBJ databases">
        <authorList>
            <consortium name="Wellcome Sanger Institute Data Sharing"/>
        </authorList>
    </citation>
    <scope>NUCLEOTIDE SEQUENCE [LARGE SCALE GENOMIC DNA]</scope>
</reference>
<evidence type="ECO:0000256" key="1">
    <source>
        <dbReference type="ARBA" id="ARBA00022614"/>
    </source>
</evidence>
<protein>
    <submittedName>
        <fullName evidence="3">Uncharacterized protein</fullName>
    </submittedName>
</protein>
<dbReference type="PANTHER" id="PTHR24106">
    <property type="entry name" value="NACHT, LRR AND CARD DOMAINS-CONTAINING"/>
    <property type="match status" value="1"/>
</dbReference>
<dbReference type="AlphaFoldDB" id="A0A8C4RE44"/>
<name>A0A8C4RE44_ERPCA</name>
<dbReference type="Ensembl" id="ENSECRT00000000789.1">
    <property type="protein sequence ID" value="ENSECRP00000000775.1"/>
    <property type="gene ID" value="ENSECRG00000000490.1"/>
</dbReference>
<dbReference type="GeneTree" id="ENSGT01150000287004"/>
<dbReference type="InterPro" id="IPR001611">
    <property type="entry name" value="Leu-rich_rpt"/>
</dbReference>
<organism evidence="3 4">
    <name type="scientific">Erpetoichthys calabaricus</name>
    <name type="common">Rope fish</name>
    <name type="synonym">Calamoichthys calabaricus</name>
    <dbReference type="NCBI Taxonomy" id="27687"/>
    <lineage>
        <taxon>Eukaryota</taxon>
        <taxon>Metazoa</taxon>
        <taxon>Chordata</taxon>
        <taxon>Craniata</taxon>
        <taxon>Vertebrata</taxon>
        <taxon>Euteleostomi</taxon>
        <taxon>Actinopterygii</taxon>
        <taxon>Polypteriformes</taxon>
        <taxon>Polypteridae</taxon>
        <taxon>Erpetoichthys</taxon>
    </lineage>
</organism>
<reference evidence="3" key="3">
    <citation type="submission" date="2025-09" db="UniProtKB">
        <authorList>
            <consortium name="Ensembl"/>
        </authorList>
    </citation>
    <scope>IDENTIFICATION</scope>
</reference>
<proteinExistence type="predicted"/>
<sequence length="373" mass="40467">MNIRIVTDTLSHSPAVLISVYLHRLSECGLTSRCCSALSSALSAPHSPLTELQLDDNQLGDSGVTELCEGLRSTNCKLEKLCLRLCELTSGCCSALSSGLTAGHSRLTELDLSENKLGDSGVSELCRDLRDPNCRLEKLSLDSCHLTSGCCSAVYLALSAPHSPLTELNLRNSELWDSGVTELCEGLRSENFFLMNITLYTITHSQSRSLSLLFPSLYPHSLPLCELTSGCCSALSSALSAPHSPLTELNLSDNRLEDSGVSELCEGLRSENCKLEKLRTVGSPEMFICCFYFLFLFLSQIHQNFSCRSLLSHCSLTSGCCSALSSLDLCINELGDSGVSELCGGLRNPNCKLKKPDFNVIILSDLLISFNLL</sequence>
<dbReference type="Pfam" id="PF13516">
    <property type="entry name" value="LRR_6"/>
    <property type="match status" value="3"/>
</dbReference>
<dbReference type="Proteomes" id="UP000694620">
    <property type="component" value="Chromosome 1"/>
</dbReference>
<dbReference type="InterPro" id="IPR051261">
    <property type="entry name" value="NLR"/>
</dbReference>
<evidence type="ECO:0000256" key="2">
    <source>
        <dbReference type="ARBA" id="ARBA00022737"/>
    </source>
</evidence>